<feature type="compositionally biased region" description="Polar residues" evidence="1">
    <location>
        <begin position="344"/>
        <end position="357"/>
    </location>
</feature>
<feature type="region of interest" description="Disordered" evidence="1">
    <location>
        <begin position="67"/>
        <end position="87"/>
    </location>
</feature>
<sequence length="458" mass="49837">MSAAAFYKSVAERGPWNSLSRWALEAYMKGDVGKAFILYSRMSELGYEVAQSNAAWILDKYGEEHMKKKKPKKSPAKSPAKPETKPLSRQFLSCVNCPQRIPWLYLMHKSAPPADEIALQSSESSDLGSIQPALPTSETVIVVPSADPSPVSDESKSTNSELSFASVPPSSSASVLDVLAISLEELNSDASLHLATADAKFHTSSSQVAVPVSPYTVQTSEADAGTQALRRQPAGRKTRRGKSKDKQIWREVDQTVANNTGSPPSQADQHVKVQSAEAVQTAQPVLSLQIAQSVHTAQPVQNKQSAQSVLLQNTKLGMAKDSVIGESSSTPYYLRSAKAKCGSGTSCSSHSDVQPDSSDVETSDSDLEEGELSKHDLDYYNQALENEPVSRLPIMLALARLWVRRNYADIPIMLTLLLASLVTVRHLRTKRPQRREVTVDSISADATQPLVEYADFPN</sequence>
<dbReference type="EMBL" id="JADBGQ010000002">
    <property type="protein sequence ID" value="KAG5410096.1"/>
    <property type="molecule type" value="Genomic_DNA"/>
</dbReference>
<dbReference type="PANTHER" id="PTHR45084:SF1">
    <property type="entry name" value="ERAD-ASSOCIATED E3 UBIQUITIN-PROTEIN LIGASE COMPONENT HRD3A-RELATED"/>
    <property type="match status" value="1"/>
</dbReference>
<comment type="caution">
    <text evidence="2">The sequence shown here is derived from an EMBL/GenBank/DDBJ whole genome shotgun (WGS) entry which is preliminary data.</text>
</comment>
<evidence type="ECO:0000313" key="3">
    <source>
        <dbReference type="Proteomes" id="UP000823674"/>
    </source>
</evidence>
<proteinExistence type="predicted"/>
<protein>
    <submittedName>
        <fullName evidence="2">Uncharacterized protein</fullName>
    </submittedName>
</protein>
<feature type="region of interest" description="Disordered" evidence="1">
    <location>
        <begin position="344"/>
        <end position="370"/>
    </location>
</feature>
<organism evidence="2 3">
    <name type="scientific">Brassica rapa subsp. trilocularis</name>
    <dbReference type="NCBI Taxonomy" id="1813537"/>
    <lineage>
        <taxon>Eukaryota</taxon>
        <taxon>Viridiplantae</taxon>
        <taxon>Streptophyta</taxon>
        <taxon>Embryophyta</taxon>
        <taxon>Tracheophyta</taxon>
        <taxon>Spermatophyta</taxon>
        <taxon>Magnoliopsida</taxon>
        <taxon>eudicotyledons</taxon>
        <taxon>Gunneridae</taxon>
        <taxon>Pentapetalae</taxon>
        <taxon>rosids</taxon>
        <taxon>malvids</taxon>
        <taxon>Brassicales</taxon>
        <taxon>Brassicaceae</taxon>
        <taxon>Brassiceae</taxon>
        <taxon>Brassica</taxon>
    </lineage>
</organism>
<evidence type="ECO:0000313" key="2">
    <source>
        <dbReference type="EMBL" id="KAG5410096.1"/>
    </source>
</evidence>
<dbReference type="PANTHER" id="PTHR45084">
    <property type="entry name" value="ERAD-ASSOCIATED E3 UBIQUITIN-PROTEIN LIGASE COMPONENT HRD3A-RELATED"/>
    <property type="match status" value="1"/>
</dbReference>
<feature type="compositionally biased region" description="Basic residues" evidence="1">
    <location>
        <begin position="233"/>
        <end position="243"/>
    </location>
</feature>
<evidence type="ECO:0000256" key="1">
    <source>
        <dbReference type="SAM" id="MobiDB-lite"/>
    </source>
</evidence>
<dbReference type="InterPro" id="IPR044623">
    <property type="entry name" value="HRD3"/>
</dbReference>
<name>A0ABQ7NI97_BRACM</name>
<keyword evidence="3" id="KW-1185">Reference proteome</keyword>
<accession>A0ABQ7NI97</accession>
<dbReference type="Proteomes" id="UP000823674">
    <property type="component" value="Chromosome A02"/>
</dbReference>
<feature type="region of interest" description="Disordered" evidence="1">
    <location>
        <begin position="144"/>
        <end position="167"/>
    </location>
</feature>
<gene>
    <name evidence="2" type="primary">A02p026680.1_BraROA</name>
    <name evidence="2" type="ORF">IGI04_006415</name>
</gene>
<feature type="compositionally biased region" description="Acidic residues" evidence="1">
    <location>
        <begin position="358"/>
        <end position="370"/>
    </location>
</feature>
<feature type="region of interest" description="Disordered" evidence="1">
    <location>
        <begin position="218"/>
        <end position="248"/>
    </location>
</feature>
<reference evidence="2 3" key="1">
    <citation type="submission" date="2021-03" db="EMBL/GenBank/DDBJ databases">
        <authorList>
            <person name="King G.J."/>
            <person name="Bancroft I."/>
            <person name="Baten A."/>
            <person name="Bloomfield J."/>
            <person name="Borpatragohain P."/>
            <person name="He Z."/>
            <person name="Irish N."/>
            <person name="Irwin J."/>
            <person name="Liu K."/>
            <person name="Mauleon R.P."/>
            <person name="Moore J."/>
            <person name="Morris R."/>
            <person name="Ostergaard L."/>
            <person name="Wang B."/>
            <person name="Wells R."/>
        </authorList>
    </citation>
    <scope>NUCLEOTIDE SEQUENCE [LARGE SCALE GENOMIC DNA]</scope>
    <source>
        <strain evidence="2">R-o-18</strain>
        <tissue evidence="2">Leaf</tissue>
    </source>
</reference>